<name>A0AAV1I456_9CHLO</name>
<evidence type="ECO:0000256" key="5">
    <source>
        <dbReference type="ARBA" id="ARBA00023136"/>
    </source>
</evidence>
<dbReference type="Proteomes" id="UP001314263">
    <property type="component" value="Unassembled WGS sequence"/>
</dbReference>
<evidence type="ECO:0000256" key="1">
    <source>
        <dbReference type="ARBA" id="ARBA00004141"/>
    </source>
</evidence>
<feature type="transmembrane region" description="Helical" evidence="6">
    <location>
        <begin position="322"/>
        <end position="339"/>
    </location>
</feature>
<dbReference type="GO" id="GO:0015501">
    <property type="term" value="F:glutamate:sodium symporter activity"/>
    <property type="evidence" value="ECO:0007669"/>
    <property type="project" value="TreeGrafter"/>
</dbReference>
<dbReference type="Gene3D" id="1.10.3860.10">
    <property type="entry name" value="Sodium:dicarboxylate symporter"/>
    <property type="match status" value="1"/>
</dbReference>
<feature type="transmembrane region" description="Helical" evidence="6">
    <location>
        <begin position="282"/>
        <end position="302"/>
    </location>
</feature>
<evidence type="ECO:0000256" key="3">
    <source>
        <dbReference type="ARBA" id="ARBA00022692"/>
    </source>
</evidence>
<sequence length="434" mass="45730">MTGVLNLRHTTTGTGRITTWSLLYYLLSMVLAVCLGIALSYAIKPGRDQPFASRGNTQCSTASAVAAAASSSTTSNGTVESLLDIGRQLVPKNIVMAAAQSGYLGVIFFAIVLAIILTGMGPPAEPLIQIIEISNEAIMRMIYLVIYCTPVGIASLIAQTILRACNITQLLKSLGLYVGTILIGFALHGFVLLPLTLLALTWKNPFSIMRAYFPAFAMGFGTSSSAATMPLTMECGVKLKCRPSIVKFVIPLGTNINRDGAALYEAASVLFIAQANGLHMSAGNVIVVAITATLAAIGSASIPNSALVSMVTVLQAVGMSQYIPQLSILLAMDWLIGMFRTVTNIWGDACAVSCVDHWASKKEGAIDDEALMAGPPPGMVDKEHMEHMAKASLKENDVEAGLGHQDSAMAIQAPKADNSVQAHGGDSREGKVTH</sequence>
<feature type="transmembrane region" description="Helical" evidence="6">
    <location>
        <begin position="22"/>
        <end position="43"/>
    </location>
</feature>
<dbReference type="GO" id="GO:0005313">
    <property type="term" value="F:L-glutamate transmembrane transporter activity"/>
    <property type="evidence" value="ECO:0007669"/>
    <property type="project" value="TreeGrafter"/>
</dbReference>
<reference evidence="8 9" key="1">
    <citation type="submission" date="2023-10" db="EMBL/GenBank/DDBJ databases">
        <authorList>
            <person name="Maclean D."/>
            <person name="Macfadyen A."/>
        </authorList>
    </citation>
    <scope>NUCLEOTIDE SEQUENCE [LARGE SCALE GENOMIC DNA]</scope>
</reference>
<comment type="caution">
    <text evidence="8">The sequence shown here is derived from an EMBL/GenBank/DDBJ whole genome shotgun (WGS) entry which is preliminary data.</text>
</comment>
<dbReference type="PRINTS" id="PR00173">
    <property type="entry name" value="EDTRNSPORT"/>
</dbReference>
<keyword evidence="6" id="KW-0769">Symport</keyword>
<evidence type="ECO:0000256" key="4">
    <source>
        <dbReference type="ARBA" id="ARBA00022989"/>
    </source>
</evidence>
<dbReference type="InterPro" id="IPR001991">
    <property type="entry name" value="Na-dicarboxylate_symporter"/>
</dbReference>
<comment type="subcellular location">
    <subcellularLocation>
        <location evidence="1 6">Membrane</location>
        <topology evidence="1 6">Multi-pass membrane protein</topology>
    </subcellularLocation>
</comment>
<feature type="transmembrane region" description="Helical" evidence="6">
    <location>
        <begin position="141"/>
        <end position="162"/>
    </location>
</feature>
<dbReference type="AlphaFoldDB" id="A0AAV1I456"/>
<dbReference type="GO" id="GO:0005886">
    <property type="term" value="C:plasma membrane"/>
    <property type="evidence" value="ECO:0007669"/>
    <property type="project" value="TreeGrafter"/>
</dbReference>
<dbReference type="Pfam" id="PF00375">
    <property type="entry name" value="SDF"/>
    <property type="match status" value="1"/>
</dbReference>
<keyword evidence="9" id="KW-1185">Reference proteome</keyword>
<dbReference type="InterPro" id="IPR036458">
    <property type="entry name" value="Na:dicarbo_symporter_sf"/>
</dbReference>
<dbReference type="EMBL" id="CAUYUE010000004">
    <property type="protein sequence ID" value="CAK0770956.1"/>
    <property type="molecule type" value="Genomic_DNA"/>
</dbReference>
<evidence type="ECO:0000313" key="9">
    <source>
        <dbReference type="Proteomes" id="UP001314263"/>
    </source>
</evidence>
<dbReference type="InterPro" id="IPR050746">
    <property type="entry name" value="DAACS"/>
</dbReference>
<keyword evidence="5 6" id="KW-0472">Membrane</keyword>
<dbReference type="PANTHER" id="PTHR11958">
    <property type="entry name" value="SODIUM/DICARBOXYLATE SYMPORTER-RELATED"/>
    <property type="match status" value="1"/>
</dbReference>
<organism evidence="8 9">
    <name type="scientific">Coccomyxa viridis</name>
    <dbReference type="NCBI Taxonomy" id="1274662"/>
    <lineage>
        <taxon>Eukaryota</taxon>
        <taxon>Viridiplantae</taxon>
        <taxon>Chlorophyta</taxon>
        <taxon>core chlorophytes</taxon>
        <taxon>Trebouxiophyceae</taxon>
        <taxon>Trebouxiophyceae incertae sedis</taxon>
        <taxon>Coccomyxaceae</taxon>
        <taxon>Coccomyxa</taxon>
    </lineage>
</organism>
<evidence type="ECO:0000256" key="2">
    <source>
        <dbReference type="ARBA" id="ARBA00022448"/>
    </source>
</evidence>
<feature type="transmembrane region" description="Helical" evidence="6">
    <location>
        <begin position="102"/>
        <end position="121"/>
    </location>
</feature>
<keyword evidence="4 6" id="KW-1133">Transmembrane helix</keyword>
<comment type="similarity">
    <text evidence="6">Belongs to the dicarboxylate/amino acid:cation symporter (DAACS) (TC 2.A.23) family.</text>
</comment>
<feature type="region of interest" description="Disordered" evidence="7">
    <location>
        <begin position="412"/>
        <end position="434"/>
    </location>
</feature>
<evidence type="ECO:0000256" key="6">
    <source>
        <dbReference type="RuleBase" id="RU361216"/>
    </source>
</evidence>
<protein>
    <recommendedName>
        <fullName evidence="6">Amino acid transporter</fullName>
    </recommendedName>
</protein>
<proteinExistence type="inferred from homology"/>
<dbReference type="PANTHER" id="PTHR11958:SF63">
    <property type="entry name" value="AMINO ACID TRANSPORTER"/>
    <property type="match status" value="1"/>
</dbReference>
<feature type="compositionally biased region" description="Basic and acidic residues" evidence="7">
    <location>
        <begin position="425"/>
        <end position="434"/>
    </location>
</feature>
<evidence type="ECO:0000256" key="7">
    <source>
        <dbReference type="SAM" id="MobiDB-lite"/>
    </source>
</evidence>
<dbReference type="GO" id="GO:0015175">
    <property type="term" value="F:neutral L-amino acid transmembrane transporter activity"/>
    <property type="evidence" value="ECO:0007669"/>
    <property type="project" value="TreeGrafter"/>
</dbReference>
<evidence type="ECO:0000313" key="8">
    <source>
        <dbReference type="EMBL" id="CAK0770956.1"/>
    </source>
</evidence>
<feature type="transmembrane region" description="Helical" evidence="6">
    <location>
        <begin position="174"/>
        <end position="200"/>
    </location>
</feature>
<dbReference type="SUPFAM" id="SSF118215">
    <property type="entry name" value="Proton glutamate symport protein"/>
    <property type="match status" value="1"/>
</dbReference>
<keyword evidence="3 6" id="KW-0812">Transmembrane</keyword>
<keyword evidence="2 6" id="KW-0813">Transport</keyword>
<accession>A0AAV1I456</accession>
<gene>
    <name evidence="8" type="ORF">CVIRNUC_003818</name>
</gene>